<dbReference type="EnsemblPlants" id="ONIVA05G10670.1">
    <property type="protein sequence ID" value="ONIVA05G10670.1"/>
    <property type="gene ID" value="ONIVA05G10670"/>
</dbReference>
<proteinExistence type="predicted"/>
<keyword evidence="2" id="KW-1185">Reference proteome</keyword>
<dbReference type="Gramene" id="ONIVA05G10670.1">
    <property type="protein sequence ID" value="ONIVA05G10670.1"/>
    <property type="gene ID" value="ONIVA05G10670"/>
</dbReference>
<dbReference type="AlphaFoldDB" id="A0A0E0HC33"/>
<evidence type="ECO:0000313" key="1">
    <source>
        <dbReference type="EnsemblPlants" id="ONIVA05G10670.1"/>
    </source>
</evidence>
<accession>A0A0E0HC33</accession>
<evidence type="ECO:0000313" key="2">
    <source>
        <dbReference type="Proteomes" id="UP000006591"/>
    </source>
</evidence>
<name>A0A0E0HC33_ORYNI</name>
<dbReference type="Proteomes" id="UP000006591">
    <property type="component" value="Chromosome 5"/>
</dbReference>
<dbReference type="HOGENOM" id="CLU_3431141_0_0_1"/>
<reference evidence="1" key="1">
    <citation type="submission" date="2015-04" db="UniProtKB">
        <authorList>
            <consortium name="EnsemblPlants"/>
        </authorList>
    </citation>
    <scope>IDENTIFICATION</scope>
    <source>
        <strain evidence="1">SL10</strain>
    </source>
</reference>
<reference evidence="1" key="2">
    <citation type="submission" date="2018-04" db="EMBL/GenBank/DDBJ databases">
        <title>OnivRS2 (Oryza nivara Reference Sequence Version 2).</title>
        <authorList>
            <person name="Zhang J."/>
            <person name="Kudrna D."/>
            <person name="Lee S."/>
            <person name="Talag J."/>
            <person name="Rajasekar S."/>
            <person name="Welchert J."/>
            <person name="Hsing Y.-I."/>
            <person name="Wing R.A."/>
        </authorList>
    </citation>
    <scope>NUCLEOTIDE SEQUENCE [LARGE SCALE GENOMIC DNA]</scope>
    <source>
        <strain evidence="1">SL10</strain>
    </source>
</reference>
<protein>
    <submittedName>
        <fullName evidence="1">Uncharacterized protein</fullName>
    </submittedName>
</protein>
<organism evidence="1">
    <name type="scientific">Oryza nivara</name>
    <name type="common">Indian wild rice</name>
    <name type="synonym">Oryza sativa f. spontanea</name>
    <dbReference type="NCBI Taxonomy" id="4536"/>
    <lineage>
        <taxon>Eukaryota</taxon>
        <taxon>Viridiplantae</taxon>
        <taxon>Streptophyta</taxon>
        <taxon>Embryophyta</taxon>
        <taxon>Tracheophyta</taxon>
        <taxon>Spermatophyta</taxon>
        <taxon>Magnoliopsida</taxon>
        <taxon>Liliopsida</taxon>
        <taxon>Poales</taxon>
        <taxon>Poaceae</taxon>
        <taxon>BOP clade</taxon>
        <taxon>Oryzoideae</taxon>
        <taxon>Oryzeae</taxon>
        <taxon>Oryzinae</taxon>
        <taxon>Oryza</taxon>
    </lineage>
</organism>
<sequence>MILLYDKFLLSGLWIPHS</sequence>